<dbReference type="EMBL" id="JZRB01000044">
    <property type="protein sequence ID" value="KJV28442.1"/>
    <property type="molecule type" value="Genomic_DNA"/>
</dbReference>
<accession>A0A0F3KBQ0</accession>
<evidence type="ECO:0000313" key="4">
    <source>
        <dbReference type="Proteomes" id="UP000033651"/>
    </source>
</evidence>
<evidence type="ECO:0000313" key="3">
    <source>
        <dbReference type="EMBL" id="KJV28442.1"/>
    </source>
</evidence>
<dbReference type="SUPFAM" id="SSF46785">
    <property type="entry name" value="Winged helix' DNA-binding domain"/>
    <property type="match status" value="1"/>
</dbReference>
<dbReference type="PANTHER" id="PTHR34580:SF3">
    <property type="entry name" value="PROTEIN PAFB"/>
    <property type="match status" value="1"/>
</dbReference>
<proteinExistence type="predicted"/>
<comment type="caution">
    <text evidence="3">The sequence shown here is derived from an EMBL/GenBank/DDBJ whole genome shotgun (WGS) entry which is preliminary data.</text>
</comment>
<dbReference type="InterPro" id="IPR026881">
    <property type="entry name" value="WYL_dom"/>
</dbReference>
<dbReference type="RefSeq" id="WP_045830794.1">
    <property type="nucleotide sequence ID" value="NZ_JZRB01000044.1"/>
</dbReference>
<dbReference type="Proteomes" id="UP000033651">
    <property type="component" value="Unassembled WGS sequence"/>
</dbReference>
<evidence type="ECO:0000259" key="1">
    <source>
        <dbReference type="Pfam" id="PF08279"/>
    </source>
</evidence>
<reference evidence="3 4" key="1">
    <citation type="submission" date="2015-03" db="EMBL/GenBank/DDBJ databases">
        <title>Draft genome sequence of Luteibacter yeojuensis strain SU11.</title>
        <authorList>
            <person name="Sulaiman J."/>
            <person name="Priya K."/>
            <person name="Chan K.-G."/>
        </authorList>
    </citation>
    <scope>NUCLEOTIDE SEQUENCE [LARGE SCALE GENOMIC DNA]</scope>
    <source>
        <strain evidence="3 4">SU11</strain>
    </source>
</reference>
<dbReference type="InterPro" id="IPR013196">
    <property type="entry name" value="HTH_11"/>
</dbReference>
<protein>
    <submittedName>
        <fullName evidence="3">DNA-binding protein</fullName>
    </submittedName>
</protein>
<dbReference type="Pfam" id="PF08279">
    <property type="entry name" value="HTH_11"/>
    <property type="match status" value="1"/>
</dbReference>
<gene>
    <name evidence="3" type="ORF">VI08_16885</name>
</gene>
<dbReference type="InterPro" id="IPR051534">
    <property type="entry name" value="CBASS_pafABC_assoc_protein"/>
</dbReference>
<organism evidence="3 4">
    <name type="scientific">Luteibacter yeojuensis</name>
    <dbReference type="NCBI Taxonomy" id="345309"/>
    <lineage>
        <taxon>Bacteria</taxon>
        <taxon>Pseudomonadati</taxon>
        <taxon>Pseudomonadota</taxon>
        <taxon>Gammaproteobacteria</taxon>
        <taxon>Lysobacterales</taxon>
        <taxon>Rhodanobacteraceae</taxon>
        <taxon>Luteibacter</taxon>
    </lineage>
</organism>
<dbReference type="PANTHER" id="PTHR34580">
    <property type="match status" value="1"/>
</dbReference>
<dbReference type="PATRIC" id="fig|345309.4.peg.3157"/>
<evidence type="ECO:0000259" key="2">
    <source>
        <dbReference type="Pfam" id="PF13280"/>
    </source>
</evidence>
<dbReference type="GO" id="GO:0003677">
    <property type="term" value="F:DNA binding"/>
    <property type="evidence" value="ECO:0007669"/>
    <property type="project" value="UniProtKB-KW"/>
</dbReference>
<dbReference type="AlphaFoldDB" id="A0A0F3KBQ0"/>
<dbReference type="InterPro" id="IPR036388">
    <property type="entry name" value="WH-like_DNA-bd_sf"/>
</dbReference>
<dbReference type="Pfam" id="PF13280">
    <property type="entry name" value="WYL"/>
    <property type="match status" value="1"/>
</dbReference>
<feature type="domain" description="WYL" evidence="2">
    <location>
        <begin position="139"/>
        <end position="204"/>
    </location>
</feature>
<keyword evidence="4" id="KW-1185">Reference proteome</keyword>
<name>A0A0F3KBQ0_9GAMM</name>
<keyword evidence="3" id="KW-0238">DNA-binding</keyword>
<dbReference type="PROSITE" id="PS52050">
    <property type="entry name" value="WYL"/>
    <property type="match status" value="1"/>
</dbReference>
<sequence length="234" mass="26597">MRRADRLFQIIQVLRRSSRPMTAAALAEEIETSRRTIYRDITDLIGQRVPITGEAGVGYVLDRSYDMPPLMLTPDEIEAIVLGSQWVAGLGDKTLASAAKDVLGKIAAVIPENLRPHIARPSVGLRPFTPPPRDDIDTNALRQAIRDDRKVRMHYCAESGEESTRIIWPVVLGYDATLRMLIAWCELREGFRHFRTDRIVSIEVLAEGNGLRKGELLRRWTRWREAQPPYAMPK</sequence>
<dbReference type="InterPro" id="IPR036390">
    <property type="entry name" value="WH_DNA-bd_sf"/>
</dbReference>
<dbReference type="OrthoDB" id="9807255at2"/>
<dbReference type="Gene3D" id="1.10.10.10">
    <property type="entry name" value="Winged helix-like DNA-binding domain superfamily/Winged helix DNA-binding domain"/>
    <property type="match status" value="1"/>
</dbReference>
<feature type="domain" description="Helix-turn-helix type 11" evidence="1">
    <location>
        <begin position="6"/>
        <end position="59"/>
    </location>
</feature>